<gene>
    <name evidence="1" type="ORF">DEH84_04000</name>
</gene>
<organism evidence="1 2">
    <name type="scientific">Aquabacterium olei</name>
    <dbReference type="NCBI Taxonomy" id="1296669"/>
    <lineage>
        <taxon>Bacteria</taxon>
        <taxon>Pseudomonadati</taxon>
        <taxon>Pseudomonadota</taxon>
        <taxon>Betaproteobacteria</taxon>
        <taxon>Burkholderiales</taxon>
        <taxon>Aquabacterium</taxon>
    </lineage>
</organism>
<dbReference type="KEGG" id="aon:DEH84_04000"/>
<name>A0A2U8FNQ4_9BURK</name>
<sequence length="123" mass="13923">MNVSDMPDVEELRGMARSAFETLRSNPPTLVLSKSTSTLLFVQNELRQLGHERIYQEESRRHELLKRGFTPPDDLSAPAILTCPSLTDAECDELRRSPGSFYDMVRAIYRAGWNAHARATDQA</sequence>
<dbReference type="EMBL" id="CP029210">
    <property type="protein sequence ID" value="AWI52672.1"/>
    <property type="molecule type" value="Genomic_DNA"/>
</dbReference>
<dbReference type="Proteomes" id="UP000244892">
    <property type="component" value="Chromosome"/>
</dbReference>
<evidence type="ECO:0000313" key="2">
    <source>
        <dbReference type="Proteomes" id="UP000244892"/>
    </source>
</evidence>
<dbReference type="AlphaFoldDB" id="A0A2U8FNQ4"/>
<evidence type="ECO:0000313" key="1">
    <source>
        <dbReference type="EMBL" id="AWI52672.1"/>
    </source>
</evidence>
<accession>A0A2U8FNQ4</accession>
<keyword evidence="2" id="KW-1185">Reference proteome</keyword>
<reference evidence="1 2" key="1">
    <citation type="submission" date="2018-05" db="EMBL/GenBank/DDBJ databases">
        <title>complete genome sequence of Aquabacterium olei NBRC 110486.</title>
        <authorList>
            <person name="Tang B."/>
            <person name="Chang J."/>
            <person name="Zhang L."/>
            <person name="Yang H."/>
        </authorList>
    </citation>
    <scope>NUCLEOTIDE SEQUENCE [LARGE SCALE GENOMIC DNA]</scope>
    <source>
        <strain evidence="1 2">NBRC 110486</strain>
    </source>
</reference>
<proteinExistence type="predicted"/>
<protein>
    <submittedName>
        <fullName evidence="1">Uncharacterized protein</fullName>
    </submittedName>
</protein>